<dbReference type="InParanoid" id="A0A4R5DHU7"/>
<dbReference type="RefSeq" id="WP_131893767.1">
    <property type="nucleotide sequence ID" value="NZ_SMKZ01000010.1"/>
</dbReference>
<keyword evidence="3" id="KW-1185">Reference proteome</keyword>
<gene>
    <name evidence="2" type="ORF">E1269_09585</name>
</gene>
<dbReference type="Proteomes" id="UP000294739">
    <property type="component" value="Unassembled WGS sequence"/>
</dbReference>
<reference evidence="2 3" key="1">
    <citation type="submission" date="2019-03" db="EMBL/GenBank/DDBJ databases">
        <title>Draft genome sequences of novel Actinobacteria.</title>
        <authorList>
            <person name="Sahin N."/>
            <person name="Ay H."/>
            <person name="Saygin H."/>
        </authorList>
    </citation>
    <scope>NUCLEOTIDE SEQUENCE [LARGE SCALE GENOMIC DNA]</scope>
    <source>
        <strain evidence="2 3">5K138</strain>
    </source>
</reference>
<evidence type="ECO:0000313" key="2">
    <source>
        <dbReference type="EMBL" id="TDE11501.1"/>
    </source>
</evidence>
<name>A0A4R5DHU7_9ACTN</name>
<dbReference type="AlphaFoldDB" id="A0A4R5DHU7"/>
<feature type="signal peptide" evidence="1">
    <location>
        <begin position="1"/>
        <end position="24"/>
    </location>
</feature>
<sequence length="105" mass="10422">MKHLKALIGAVAAAVAAVAGGVAAMGAGAGDDGEAPITGDALRRASEAALEHTGAGTVTNTEIADEEGYFEVEVTLDGGRQLDVHLDQDFTVLSDAPDGTGDGDD</sequence>
<keyword evidence="1" id="KW-0732">Signal</keyword>
<feature type="chain" id="PRO_5020343531" evidence="1">
    <location>
        <begin position="25"/>
        <end position="105"/>
    </location>
</feature>
<dbReference type="EMBL" id="SMKZ01000010">
    <property type="protein sequence ID" value="TDE11501.1"/>
    <property type="molecule type" value="Genomic_DNA"/>
</dbReference>
<dbReference type="OrthoDB" id="5125421at2"/>
<protein>
    <submittedName>
        <fullName evidence="2">Uncharacterized protein</fullName>
    </submittedName>
</protein>
<accession>A0A4R5DHU7</accession>
<organism evidence="2 3">
    <name type="scientific">Jiangella asiatica</name>
    <dbReference type="NCBI Taxonomy" id="2530372"/>
    <lineage>
        <taxon>Bacteria</taxon>
        <taxon>Bacillati</taxon>
        <taxon>Actinomycetota</taxon>
        <taxon>Actinomycetes</taxon>
        <taxon>Jiangellales</taxon>
        <taxon>Jiangellaceae</taxon>
        <taxon>Jiangella</taxon>
    </lineage>
</organism>
<comment type="caution">
    <text evidence="2">The sequence shown here is derived from an EMBL/GenBank/DDBJ whole genome shotgun (WGS) entry which is preliminary data.</text>
</comment>
<proteinExistence type="predicted"/>
<evidence type="ECO:0000313" key="3">
    <source>
        <dbReference type="Proteomes" id="UP000294739"/>
    </source>
</evidence>
<dbReference type="Gene3D" id="3.30.505.20">
    <property type="match status" value="1"/>
</dbReference>
<evidence type="ECO:0000256" key="1">
    <source>
        <dbReference type="SAM" id="SignalP"/>
    </source>
</evidence>